<dbReference type="Pfam" id="PF00128">
    <property type="entry name" value="Alpha-amylase"/>
    <property type="match status" value="1"/>
</dbReference>
<name>A0AAX3BED4_9SPIR</name>
<dbReference type="PANTHER" id="PTHR47786:SF2">
    <property type="entry name" value="GLYCOSYL HYDROLASE FAMILY 13 CATALYTIC DOMAIN-CONTAINING PROTEIN"/>
    <property type="match status" value="1"/>
</dbReference>
<dbReference type="RefSeq" id="WP_271435607.1">
    <property type="nucleotide sequence ID" value="NZ_CP073355.1"/>
</dbReference>
<dbReference type="GO" id="GO:0005975">
    <property type="term" value="P:carbohydrate metabolic process"/>
    <property type="evidence" value="ECO:0007669"/>
    <property type="project" value="InterPro"/>
</dbReference>
<dbReference type="PANTHER" id="PTHR47786">
    <property type="entry name" value="ALPHA-1,4-GLUCAN:MALTOSE-1-PHOSPHATE MALTOSYLTRANSFERASE"/>
    <property type="match status" value="1"/>
</dbReference>
<protein>
    <recommendedName>
        <fullName evidence="1">Glycosyl hydrolase family 13 catalytic domain-containing protein</fullName>
    </recommendedName>
</protein>
<sequence>MLLETTSIYQIFLRNLTARGDFLSALPHLEHVKKLGFSWVYLTPIHPIGEISRKGSLGSPYAIRDYREINPELGTLQDFRTFIQTAHDLGLKVMIDVVYNHSSPDAYLAQKHHEWYLRDKKGSFTRKFDDWSDIIDFDFSSSPALWDELIETLIQWRDEGVDGFRCDVASLVPIEFWKEARRRVNQPIDGGRETYPILWLAEQVHPQFLLHVRQKGFLCHGGPELHQAFDLTYDYDGFERLEAYWGGEESLKPFIDYLYTQQTVYPAGTTKTRFLENHDQKRAAWRFGRGNLLKHWTVFYQLLPGTTFVYMGQEYAIPEYPSLFERMPVPWETKDSTFFEFFQACFSLTQKIKEHSLLCSVKLIGDGIVWLERRGTKHYGAFLNLVGKRGDFTLPFPIRGIDCFHGKTLSLEGKIPLPEDPLVVELE</sequence>
<dbReference type="InterPro" id="IPR017853">
    <property type="entry name" value="GH"/>
</dbReference>
<reference evidence="2" key="1">
    <citation type="submission" date="2021-04" db="EMBL/GenBank/DDBJ databases">
        <authorList>
            <person name="Postec A."/>
        </authorList>
    </citation>
    <scope>NUCLEOTIDE SEQUENCE</scope>
    <source>
        <strain evidence="2">F1F22</strain>
    </source>
</reference>
<accession>A0AAX3BED4</accession>
<dbReference type="Gene3D" id="3.20.20.80">
    <property type="entry name" value="Glycosidases"/>
    <property type="match status" value="1"/>
</dbReference>
<dbReference type="SUPFAM" id="SSF51445">
    <property type="entry name" value="(Trans)glycosidases"/>
    <property type="match status" value="1"/>
</dbReference>
<evidence type="ECO:0000259" key="1">
    <source>
        <dbReference type="SMART" id="SM00642"/>
    </source>
</evidence>
<evidence type="ECO:0000313" key="2">
    <source>
        <dbReference type="EMBL" id="URA10480.1"/>
    </source>
</evidence>
<dbReference type="CDD" id="cd11313">
    <property type="entry name" value="AmyAc_arch_bac_AmyA"/>
    <property type="match status" value="1"/>
</dbReference>
<feature type="domain" description="Glycosyl hydrolase family 13 catalytic" evidence="1">
    <location>
        <begin position="10"/>
        <end position="349"/>
    </location>
</feature>
<dbReference type="AlphaFoldDB" id="A0AAX3BED4"/>
<dbReference type="KEGG" id="taqu:KDW03_01370"/>
<organism evidence="2 3">
    <name type="scientific">Thermospira aquatica</name>
    <dbReference type="NCBI Taxonomy" id="2828656"/>
    <lineage>
        <taxon>Bacteria</taxon>
        <taxon>Pseudomonadati</taxon>
        <taxon>Spirochaetota</taxon>
        <taxon>Spirochaetia</taxon>
        <taxon>Brevinematales</taxon>
        <taxon>Thermospiraceae</taxon>
        <taxon>Thermospira</taxon>
    </lineage>
</organism>
<dbReference type="Proteomes" id="UP001056539">
    <property type="component" value="Chromosome"/>
</dbReference>
<gene>
    <name evidence="2" type="ORF">KDW03_01370</name>
</gene>
<proteinExistence type="predicted"/>
<dbReference type="EMBL" id="CP073355">
    <property type="protein sequence ID" value="URA10480.1"/>
    <property type="molecule type" value="Genomic_DNA"/>
</dbReference>
<keyword evidence="3" id="KW-1185">Reference proteome</keyword>
<dbReference type="SMART" id="SM00642">
    <property type="entry name" value="Aamy"/>
    <property type="match status" value="1"/>
</dbReference>
<dbReference type="InterPro" id="IPR006047">
    <property type="entry name" value="GH13_cat_dom"/>
</dbReference>
<reference evidence="2" key="2">
    <citation type="submission" date="2022-06" db="EMBL/GenBank/DDBJ databases">
        <title>Thermospira aquatica gen. nov., sp. nov.</title>
        <authorList>
            <person name="Ben Ali Gam Z."/>
            <person name="Labat M."/>
        </authorList>
    </citation>
    <scope>NUCLEOTIDE SEQUENCE</scope>
    <source>
        <strain evidence="2">F1F22</strain>
    </source>
</reference>
<evidence type="ECO:0000313" key="3">
    <source>
        <dbReference type="Proteomes" id="UP001056539"/>
    </source>
</evidence>